<feature type="signal peptide" evidence="2">
    <location>
        <begin position="1"/>
        <end position="29"/>
    </location>
</feature>
<dbReference type="KEGG" id="eaj:Q3M24_02390"/>
<feature type="chain" id="PRO_5043986576" evidence="2">
    <location>
        <begin position="30"/>
        <end position="198"/>
    </location>
</feature>
<dbReference type="InterPro" id="IPR012899">
    <property type="entry name" value="LTXXQ"/>
</dbReference>
<dbReference type="Pfam" id="PF07813">
    <property type="entry name" value="LTXXQ"/>
    <property type="match status" value="1"/>
</dbReference>
<keyword evidence="2" id="KW-0732">Signal</keyword>
<gene>
    <name evidence="3" type="ORF">Q3M24_02390</name>
</gene>
<dbReference type="AlphaFoldDB" id="A0AAU8LWN3"/>
<protein>
    <submittedName>
        <fullName evidence="3">Spy/CpxP family protein refolding chaperone</fullName>
    </submittedName>
</protein>
<sequence length="198" mass="21223">MKTRLNKKIATAVLAGLLTVSLLPMSSYACRKGGGGQGAGSGCAMKGGQKWKKGGSLGIWRNAQLVQTLGLSDEQVHKLKEADFTAREKKQTLRAEINSLHLKMDHAFSADKVDEDAVRKLSKKIAATKGQMIEQRVENRLTLQKILTPEQLTKLNSQRDQGRGFGMGNGMGNGGNPPCKMNGQGGGGKGMQKGQGRM</sequence>
<dbReference type="GO" id="GO:0042597">
    <property type="term" value="C:periplasmic space"/>
    <property type="evidence" value="ECO:0007669"/>
    <property type="project" value="InterPro"/>
</dbReference>
<reference evidence="3" key="2">
    <citation type="submission" date="2024-06" db="EMBL/GenBank/DDBJ databases">
        <authorList>
            <person name="Plum-Jensen L.E."/>
            <person name="Schramm A."/>
            <person name="Marshall I.P.G."/>
        </authorList>
    </citation>
    <scope>NUCLEOTIDE SEQUENCE</scope>
    <source>
        <strain evidence="3">Rat1</strain>
    </source>
</reference>
<feature type="compositionally biased region" description="Gly residues" evidence="1">
    <location>
        <begin position="183"/>
        <end position="198"/>
    </location>
</feature>
<evidence type="ECO:0000313" key="3">
    <source>
        <dbReference type="EMBL" id="XCN73624.1"/>
    </source>
</evidence>
<name>A0AAU8LWN3_9BACT</name>
<dbReference type="EMBL" id="CP159373">
    <property type="protein sequence ID" value="XCN73624.1"/>
    <property type="molecule type" value="Genomic_DNA"/>
</dbReference>
<reference evidence="3" key="1">
    <citation type="journal article" date="2024" name="Syst. Appl. Microbiol.">
        <title>First single-strain enrichments of Electrothrix cable bacteria, description of E. aestuarii sp. nov. and E. rattekaaiensis sp. nov., and proposal of a cable bacteria taxonomy following the rules of the SeqCode.</title>
        <authorList>
            <person name="Plum-Jensen L.E."/>
            <person name="Schramm A."/>
            <person name="Marshall I.P.G."/>
        </authorList>
    </citation>
    <scope>NUCLEOTIDE SEQUENCE</scope>
    <source>
        <strain evidence="3">Rat1</strain>
    </source>
</reference>
<feature type="region of interest" description="Disordered" evidence="1">
    <location>
        <begin position="167"/>
        <end position="198"/>
    </location>
</feature>
<organism evidence="3">
    <name type="scientific">Candidatus Electrothrix aestuarii</name>
    <dbReference type="NCBI Taxonomy" id="3062594"/>
    <lineage>
        <taxon>Bacteria</taxon>
        <taxon>Pseudomonadati</taxon>
        <taxon>Thermodesulfobacteriota</taxon>
        <taxon>Desulfobulbia</taxon>
        <taxon>Desulfobulbales</taxon>
        <taxon>Desulfobulbaceae</taxon>
        <taxon>Candidatus Electrothrix</taxon>
    </lineage>
</organism>
<evidence type="ECO:0000256" key="2">
    <source>
        <dbReference type="SAM" id="SignalP"/>
    </source>
</evidence>
<dbReference type="PROSITE" id="PS51257">
    <property type="entry name" value="PROKAR_LIPOPROTEIN"/>
    <property type="match status" value="1"/>
</dbReference>
<accession>A0AAU8LWN3</accession>
<dbReference type="Gene3D" id="1.20.120.1490">
    <property type="match status" value="1"/>
</dbReference>
<evidence type="ECO:0000256" key="1">
    <source>
        <dbReference type="SAM" id="MobiDB-lite"/>
    </source>
</evidence>
<proteinExistence type="predicted"/>